<keyword evidence="1" id="KW-0472">Membrane</keyword>
<accession>A0ABS9GZZ3</accession>
<feature type="transmembrane region" description="Helical" evidence="1">
    <location>
        <begin position="62"/>
        <end position="80"/>
    </location>
</feature>
<feature type="transmembrane region" description="Helical" evidence="1">
    <location>
        <begin position="36"/>
        <end position="53"/>
    </location>
</feature>
<dbReference type="EMBL" id="JAKIJS010000001">
    <property type="protein sequence ID" value="MCF6138249.1"/>
    <property type="molecule type" value="Genomic_DNA"/>
</dbReference>
<gene>
    <name evidence="2" type="ORF">L2716_10980</name>
</gene>
<evidence type="ECO:0000313" key="2">
    <source>
        <dbReference type="EMBL" id="MCF6138249.1"/>
    </source>
</evidence>
<evidence type="ECO:0000313" key="3">
    <source>
        <dbReference type="Proteomes" id="UP001649381"/>
    </source>
</evidence>
<dbReference type="RefSeq" id="WP_236334516.1">
    <property type="nucleotide sequence ID" value="NZ_JAKIJS010000001.1"/>
</dbReference>
<proteinExistence type="predicted"/>
<sequence>MDTKKLHYIIAFISFPVIILHFVFGHYTTEEFVSGILFYFLATVIYMLLVYLFNKGELGKKIVLFALILIGLVNIIMILVETSH</sequence>
<keyword evidence="3" id="KW-1185">Reference proteome</keyword>
<name>A0ABS9GZZ3_9BACL</name>
<keyword evidence="1" id="KW-1133">Transmembrane helix</keyword>
<evidence type="ECO:0000256" key="1">
    <source>
        <dbReference type="SAM" id="Phobius"/>
    </source>
</evidence>
<dbReference type="Proteomes" id="UP001649381">
    <property type="component" value="Unassembled WGS sequence"/>
</dbReference>
<comment type="caution">
    <text evidence="2">The sequence shown here is derived from an EMBL/GenBank/DDBJ whole genome shotgun (WGS) entry which is preliminary data.</text>
</comment>
<reference evidence="2 3" key="1">
    <citation type="submission" date="2022-01" db="EMBL/GenBank/DDBJ databases">
        <title>Alkalihalobacillus sp. EGI L200015, a novel bacterium isolated from a salt lake sediment.</title>
        <authorList>
            <person name="Gao L."/>
            <person name="Fang B.-Z."/>
            <person name="Li W.-J."/>
        </authorList>
    </citation>
    <scope>NUCLEOTIDE SEQUENCE [LARGE SCALE GENOMIC DNA]</scope>
    <source>
        <strain evidence="2 3">KCTC 12718</strain>
    </source>
</reference>
<protein>
    <submittedName>
        <fullName evidence="2">Uncharacterized protein</fullName>
    </submittedName>
</protein>
<keyword evidence="1" id="KW-0812">Transmembrane</keyword>
<feature type="transmembrane region" description="Helical" evidence="1">
    <location>
        <begin position="7"/>
        <end position="24"/>
    </location>
</feature>
<organism evidence="2 3">
    <name type="scientific">Pseudalkalibacillus berkeleyi</name>
    <dbReference type="NCBI Taxonomy" id="1069813"/>
    <lineage>
        <taxon>Bacteria</taxon>
        <taxon>Bacillati</taxon>
        <taxon>Bacillota</taxon>
        <taxon>Bacilli</taxon>
        <taxon>Bacillales</taxon>
        <taxon>Fictibacillaceae</taxon>
        <taxon>Pseudalkalibacillus</taxon>
    </lineage>
</organism>